<gene>
    <name evidence="1" type="ORF">H8S75_18270</name>
</gene>
<dbReference type="RefSeq" id="WP_187022869.1">
    <property type="nucleotide sequence ID" value="NZ_JACOPB010000008.1"/>
</dbReference>
<dbReference type="Gene3D" id="3.40.50.300">
    <property type="entry name" value="P-loop containing nucleotide triphosphate hydrolases"/>
    <property type="match status" value="1"/>
</dbReference>
<reference evidence="1 2" key="1">
    <citation type="submission" date="2020-08" db="EMBL/GenBank/DDBJ databases">
        <title>Genome public.</title>
        <authorList>
            <person name="Liu C."/>
            <person name="Sun Q."/>
        </authorList>
    </citation>
    <scope>NUCLEOTIDE SEQUENCE [LARGE SCALE GENOMIC DNA]</scope>
    <source>
        <strain evidence="1 2">NSJ-66</strain>
    </source>
</reference>
<dbReference type="InterPro" id="IPR027417">
    <property type="entry name" value="P-loop_NTPase"/>
</dbReference>
<dbReference type="Proteomes" id="UP000634672">
    <property type="component" value="Unassembled WGS sequence"/>
</dbReference>
<sequence>MPESWNFFRRWGWATSSWGSLSPLCRAARDSGWGIDLGPDGGDSGGRVMFEGTPEEMRLRGKSITAKYLQRDIPLRNDYR</sequence>
<evidence type="ECO:0000313" key="2">
    <source>
        <dbReference type="Proteomes" id="UP000634672"/>
    </source>
</evidence>
<accession>A0ABR7H9N6</accession>
<comment type="caution">
    <text evidence="1">The sequence shown here is derived from an EMBL/GenBank/DDBJ whole genome shotgun (WGS) entry which is preliminary data.</text>
</comment>
<evidence type="ECO:0000313" key="1">
    <source>
        <dbReference type="EMBL" id="MBC5709906.1"/>
    </source>
</evidence>
<dbReference type="EMBL" id="JACOPB010000008">
    <property type="protein sequence ID" value="MBC5709906.1"/>
    <property type="molecule type" value="Genomic_DNA"/>
</dbReference>
<name>A0ABR7H9N6_9FIRM</name>
<organism evidence="1 2">
    <name type="scientific">Hungatella hominis</name>
    <dbReference type="NCBI Taxonomy" id="2763050"/>
    <lineage>
        <taxon>Bacteria</taxon>
        <taxon>Bacillati</taxon>
        <taxon>Bacillota</taxon>
        <taxon>Clostridia</taxon>
        <taxon>Lachnospirales</taxon>
        <taxon>Lachnospiraceae</taxon>
        <taxon>Hungatella</taxon>
    </lineage>
</organism>
<keyword evidence="2" id="KW-1185">Reference proteome</keyword>
<proteinExistence type="predicted"/>
<protein>
    <submittedName>
        <fullName evidence="1">Uncharacterized protein</fullName>
    </submittedName>
</protein>